<evidence type="ECO:0000256" key="1">
    <source>
        <dbReference type="ARBA" id="ARBA00022553"/>
    </source>
</evidence>
<feature type="modified residue" description="4-aspartylphosphate" evidence="2">
    <location>
        <position position="54"/>
    </location>
</feature>
<name>A0A521G2G6_9BACT</name>
<keyword evidence="6" id="KW-1185">Reference proteome</keyword>
<dbReference type="PROSITE" id="PS50110">
    <property type="entry name" value="RESPONSE_REGULATORY"/>
    <property type="match status" value="1"/>
</dbReference>
<dbReference type="PANTHER" id="PTHR44591">
    <property type="entry name" value="STRESS RESPONSE REGULATOR PROTEIN 1"/>
    <property type="match status" value="1"/>
</dbReference>
<evidence type="ECO:0000313" key="6">
    <source>
        <dbReference type="Proteomes" id="UP000316238"/>
    </source>
</evidence>
<evidence type="ECO:0000259" key="4">
    <source>
        <dbReference type="PROSITE" id="PS50110"/>
    </source>
</evidence>
<dbReference type="Pfam" id="PF00072">
    <property type="entry name" value="Response_reg"/>
    <property type="match status" value="1"/>
</dbReference>
<evidence type="ECO:0000256" key="2">
    <source>
        <dbReference type="PROSITE-ProRule" id="PRU00169"/>
    </source>
</evidence>
<protein>
    <recommendedName>
        <fullName evidence="4">Response regulatory domain-containing protein</fullName>
    </recommendedName>
</protein>
<accession>A0A521G2G6</accession>
<sequence length="438" mass="48896">MYDILIVDDDLFALALMEEQLKSYGDFFTPVYASNGREAIEILGQEDIALLVTDLIMPGEISGWDLIDYLENFHPHVPVVVITGCTDRAKLEHLQKRVRHILLKPIKVRQLVKIVTNILNEDITIGSLKGISVGAFLQLLEIDGRTCLLEVGNSPKNKGLLYINRGKLYDAEYGELREQEAAERIIALDNVRFQIKALPKVEIRRRIKSDLMSIIMEAMKLKDEEASLIEGYKENSIDPSQEDIVVVNNIFDSANRHIPADDESPAVELKRDENAEVQLPAKLSQAKTTAPWPAPRTMPQETIQPQPKNDIKKMNITTLENMFNNLRCIKGYKTAALMNFSGEILIADSVETDTDLENTGPVFNDLFRSAEEAAEKVGLDACLELVLKTPGGLVVMCCSGISSSVHFHLIALLDKDGNQALTKMQMAKLVPIIMQELA</sequence>
<dbReference type="Pfam" id="PF14332">
    <property type="entry name" value="DUF4388"/>
    <property type="match status" value="1"/>
</dbReference>
<dbReference type="GO" id="GO:0000160">
    <property type="term" value="P:phosphorelay signal transduction system"/>
    <property type="evidence" value="ECO:0007669"/>
    <property type="project" value="InterPro"/>
</dbReference>
<organism evidence="5 6">
    <name type="scientific">Candidatus Electronema aureum</name>
    <dbReference type="NCBI Taxonomy" id="2005002"/>
    <lineage>
        <taxon>Bacteria</taxon>
        <taxon>Pseudomonadati</taxon>
        <taxon>Thermodesulfobacteriota</taxon>
        <taxon>Desulfobulbia</taxon>
        <taxon>Desulfobulbales</taxon>
        <taxon>Desulfobulbaceae</taxon>
        <taxon>Candidatus Electronema</taxon>
    </lineage>
</organism>
<evidence type="ECO:0000313" key="5">
    <source>
        <dbReference type="EMBL" id="TAA75163.1"/>
    </source>
</evidence>
<reference evidence="5" key="1">
    <citation type="submission" date="2017-07" db="EMBL/GenBank/DDBJ databases">
        <title>The cable genome - Insights into the physiology and evolution of filamentous bacteria capable of sulfide oxidation via long distance electron transfer.</title>
        <authorList>
            <person name="Thorup C."/>
            <person name="Bjerg J.T."/>
            <person name="Schreiber L."/>
            <person name="Nielsen L.P."/>
            <person name="Kjeldsen K.U."/>
            <person name="Boesen T."/>
            <person name="Boggild A."/>
            <person name="Meysman F."/>
            <person name="Geelhoed J."/>
            <person name="Schramm A."/>
        </authorList>
    </citation>
    <scope>NUCLEOTIDE SEQUENCE [LARGE SCALE GENOMIC DNA]</scope>
    <source>
        <strain evidence="5">GS</strain>
    </source>
</reference>
<feature type="domain" description="Response regulatory" evidence="4">
    <location>
        <begin position="3"/>
        <end position="119"/>
    </location>
</feature>
<proteinExistence type="predicted"/>
<dbReference type="InterPro" id="IPR050595">
    <property type="entry name" value="Bact_response_regulator"/>
</dbReference>
<gene>
    <name evidence="5" type="ORF">CDV28_11031</name>
</gene>
<dbReference type="PANTHER" id="PTHR44591:SF21">
    <property type="entry name" value="TWO-COMPONENT RESPONSE REGULATOR"/>
    <property type="match status" value="1"/>
</dbReference>
<dbReference type="CDD" id="cd00156">
    <property type="entry name" value="REC"/>
    <property type="match status" value="1"/>
</dbReference>
<dbReference type="SUPFAM" id="SSF52172">
    <property type="entry name" value="CheY-like"/>
    <property type="match status" value="1"/>
</dbReference>
<feature type="region of interest" description="Disordered" evidence="3">
    <location>
        <begin position="284"/>
        <end position="306"/>
    </location>
</feature>
<dbReference type="Proteomes" id="UP000316238">
    <property type="component" value="Unassembled WGS sequence"/>
</dbReference>
<dbReference type="EMBL" id="NQJD01000010">
    <property type="protein sequence ID" value="TAA75163.1"/>
    <property type="molecule type" value="Genomic_DNA"/>
</dbReference>
<dbReference type="AlphaFoldDB" id="A0A521G2G6"/>
<comment type="caution">
    <text evidence="5">The sequence shown here is derived from an EMBL/GenBank/DDBJ whole genome shotgun (WGS) entry which is preliminary data.</text>
</comment>
<dbReference type="InterPro" id="IPR001789">
    <property type="entry name" value="Sig_transdc_resp-reg_receiver"/>
</dbReference>
<dbReference type="SMART" id="SM00448">
    <property type="entry name" value="REC"/>
    <property type="match status" value="1"/>
</dbReference>
<keyword evidence="1 2" id="KW-0597">Phosphoprotein</keyword>
<dbReference type="InterPro" id="IPR011006">
    <property type="entry name" value="CheY-like_superfamily"/>
</dbReference>
<dbReference type="Gene3D" id="3.40.50.2300">
    <property type="match status" value="1"/>
</dbReference>
<evidence type="ECO:0000256" key="3">
    <source>
        <dbReference type="SAM" id="MobiDB-lite"/>
    </source>
</evidence>
<dbReference type="InterPro" id="IPR025497">
    <property type="entry name" value="PatA-like_N"/>
</dbReference>